<dbReference type="EMBL" id="OGUS01000124">
    <property type="protein sequence ID" value="SPC14865.1"/>
    <property type="molecule type" value="Genomic_DNA"/>
</dbReference>
<sequence length="23" mass="2476">MPKAPPAGPERPRALYPALDKSL</sequence>
<dbReference type="Proteomes" id="UP000256862">
    <property type="component" value="Chromosome CO2235"/>
</dbReference>
<gene>
    <name evidence="2" type="ORF">CO2235_230068</name>
</gene>
<reference evidence="2" key="1">
    <citation type="submission" date="2018-01" db="EMBL/GenBank/DDBJ databases">
        <authorList>
            <person name="Clerissi C."/>
        </authorList>
    </citation>
    <scope>NUCLEOTIDE SEQUENCE</scope>
    <source>
        <strain evidence="2">Cupriavidus oxalaticus LMG 2235</strain>
    </source>
</reference>
<protein>
    <submittedName>
        <fullName evidence="2">Uncharacterized protein</fullName>
    </submittedName>
</protein>
<feature type="region of interest" description="Disordered" evidence="1">
    <location>
        <begin position="1"/>
        <end position="23"/>
    </location>
</feature>
<name>A0A375G7J5_9BURK</name>
<evidence type="ECO:0000313" key="2">
    <source>
        <dbReference type="EMBL" id="SPC14865.1"/>
    </source>
</evidence>
<comment type="caution">
    <text evidence="2">The sequence shown here is derived from an EMBL/GenBank/DDBJ whole genome shotgun (WGS) entry which is preliminary data.</text>
</comment>
<accession>A0A375G7J5</accession>
<organism evidence="2">
    <name type="scientific">Cupriavidus oxalaticus</name>
    <dbReference type="NCBI Taxonomy" id="96344"/>
    <lineage>
        <taxon>Bacteria</taxon>
        <taxon>Pseudomonadati</taxon>
        <taxon>Pseudomonadota</taxon>
        <taxon>Betaproteobacteria</taxon>
        <taxon>Burkholderiales</taxon>
        <taxon>Burkholderiaceae</taxon>
        <taxon>Cupriavidus</taxon>
    </lineage>
</organism>
<evidence type="ECO:0000256" key="1">
    <source>
        <dbReference type="SAM" id="MobiDB-lite"/>
    </source>
</evidence>
<proteinExistence type="predicted"/>
<dbReference type="AlphaFoldDB" id="A0A375G7J5"/>